<gene>
    <name evidence="1" type="ORF">SAMN05660862_0782</name>
</gene>
<dbReference type="Pfam" id="PF08889">
    <property type="entry name" value="WbqC"/>
    <property type="match status" value="1"/>
</dbReference>
<dbReference type="EMBL" id="FXAU01000001">
    <property type="protein sequence ID" value="SMG13566.1"/>
    <property type="molecule type" value="Genomic_DNA"/>
</dbReference>
<dbReference type="InterPro" id="IPR014985">
    <property type="entry name" value="WbqC"/>
</dbReference>
<name>A0A1X7IGB6_9SPHI</name>
<protein>
    <submittedName>
        <fullName evidence="1">WbqC-like protein family protein</fullName>
    </submittedName>
</protein>
<dbReference type="AlphaFoldDB" id="A0A1X7IGB6"/>
<proteinExistence type="predicted"/>
<reference evidence="1 2" key="1">
    <citation type="submission" date="2017-04" db="EMBL/GenBank/DDBJ databases">
        <authorList>
            <person name="Afonso C.L."/>
            <person name="Miller P.J."/>
            <person name="Scott M.A."/>
            <person name="Spackman E."/>
            <person name="Goraichik I."/>
            <person name="Dimitrov K.M."/>
            <person name="Suarez D.L."/>
            <person name="Swayne D.E."/>
        </authorList>
    </citation>
    <scope>NUCLEOTIDE SEQUENCE [LARGE SCALE GENOMIC DNA]</scope>
    <source>
        <strain evidence="1 2">DSM 22418</strain>
    </source>
</reference>
<organism evidence="1 2">
    <name type="scientific">Sphingobacterium psychroaquaticum</name>
    <dbReference type="NCBI Taxonomy" id="561061"/>
    <lineage>
        <taxon>Bacteria</taxon>
        <taxon>Pseudomonadati</taxon>
        <taxon>Bacteroidota</taxon>
        <taxon>Sphingobacteriia</taxon>
        <taxon>Sphingobacteriales</taxon>
        <taxon>Sphingobacteriaceae</taxon>
        <taxon>Sphingobacterium</taxon>
    </lineage>
</organism>
<accession>A0A1X7IGB6</accession>
<evidence type="ECO:0000313" key="1">
    <source>
        <dbReference type="EMBL" id="SMG13566.1"/>
    </source>
</evidence>
<dbReference type="STRING" id="561061.SAMN05660862_0782"/>
<keyword evidence="2" id="KW-1185">Reference proteome</keyword>
<evidence type="ECO:0000313" key="2">
    <source>
        <dbReference type="Proteomes" id="UP000192980"/>
    </source>
</evidence>
<sequence>MESKLLLPAFYLPPISYFHTIKEHALPLLVEKHENYPKQTYRTRARIATANGVLELFVPVLHGRKEHGPIKDTRINYDHDWQRLHWLSLQAAYRSSAYFEYYEDDFVKFYNQKHNFLLDFNMEQLELFLKCFKLKRTLEFTGSYYTADDVIDLRNSVHPKKGNAWPDQKPYYQVFEEKQGFIPDLSAVDLLFNQGPQSGSYL</sequence>
<dbReference type="Proteomes" id="UP000192980">
    <property type="component" value="Unassembled WGS sequence"/>
</dbReference>
<dbReference type="RefSeq" id="WP_085471626.1">
    <property type="nucleotide sequence ID" value="NZ_CP038029.1"/>
</dbReference>
<dbReference type="OrthoDB" id="1523452at2"/>